<proteinExistence type="predicted"/>
<protein>
    <submittedName>
        <fullName evidence="2">Uncharacterized protein</fullName>
    </submittedName>
</protein>
<dbReference type="CDD" id="cd19610">
    <property type="entry name" value="mannanase_GH134"/>
    <property type="match status" value="1"/>
</dbReference>
<organism evidence="2 3">
    <name type="scientific">Penicillium chrysogenum</name>
    <name type="common">Penicillium notatum</name>
    <dbReference type="NCBI Taxonomy" id="5076"/>
    <lineage>
        <taxon>Eukaryota</taxon>
        <taxon>Fungi</taxon>
        <taxon>Dikarya</taxon>
        <taxon>Ascomycota</taxon>
        <taxon>Pezizomycotina</taxon>
        <taxon>Eurotiomycetes</taxon>
        <taxon>Eurotiomycetidae</taxon>
        <taxon>Eurotiales</taxon>
        <taxon>Aspergillaceae</taxon>
        <taxon>Penicillium</taxon>
        <taxon>Penicillium chrysogenum species complex</taxon>
    </lineage>
</organism>
<dbReference type="Pfam" id="PF21087">
    <property type="entry name" value="Glyco_hydro_134"/>
    <property type="match status" value="1"/>
</dbReference>
<reference evidence="2 3" key="1">
    <citation type="journal article" date="2023" name="IMA Fungus">
        <title>Comparative genomic study of the Penicillium genus elucidates a diverse pangenome and 15 lateral gene transfer events.</title>
        <authorList>
            <person name="Petersen C."/>
            <person name="Sorensen T."/>
            <person name="Nielsen M.R."/>
            <person name="Sondergaard T.E."/>
            <person name="Sorensen J.L."/>
            <person name="Fitzpatrick D.A."/>
            <person name="Frisvad J.C."/>
            <person name="Nielsen K.L."/>
        </authorList>
    </citation>
    <scope>NUCLEOTIDE SEQUENCE [LARGE SCALE GENOMIC DNA]</scope>
    <source>
        <strain evidence="2 3">IBT 3361</strain>
    </source>
</reference>
<keyword evidence="3" id="KW-1185">Reference proteome</keyword>
<sequence length="193" mass="21221">MQLLSIVSVMALVPAVLSSPVTEFKKIAVRADDRGTQVVAGLGARKQEVVAAGGNTRDLAIAMLETNTMTTDYTYGDGKTGDGTNFGIFKQNWFILRHSASEFLGQTVDDVDNGAILNSDLGKDIQARHEGEEHYGFETWFSGHRNGETGIKNPGTEDINGYIDAIAWIQQQIESDEKYQSDDTRFWVDVQAI</sequence>
<dbReference type="Proteomes" id="UP001220256">
    <property type="component" value="Unassembled WGS sequence"/>
</dbReference>
<evidence type="ECO:0000256" key="1">
    <source>
        <dbReference type="SAM" id="SignalP"/>
    </source>
</evidence>
<accession>A0ABQ8W6Y4</accession>
<name>A0ABQ8W6Y4_PENCH</name>
<evidence type="ECO:0000313" key="3">
    <source>
        <dbReference type="Proteomes" id="UP001220256"/>
    </source>
</evidence>
<dbReference type="InterPro" id="IPR049168">
    <property type="entry name" value="Glyco_hydro_134"/>
</dbReference>
<dbReference type="EMBL" id="JAPVEB010000010">
    <property type="protein sequence ID" value="KAJ5255961.1"/>
    <property type="molecule type" value="Genomic_DNA"/>
</dbReference>
<keyword evidence="1" id="KW-0732">Signal</keyword>
<feature type="signal peptide" evidence="1">
    <location>
        <begin position="1"/>
        <end position="18"/>
    </location>
</feature>
<comment type="caution">
    <text evidence="2">The sequence shown here is derived from an EMBL/GenBank/DDBJ whole genome shotgun (WGS) entry which is preliminary data.</text>
</comment>
<evidence type="ECO:0000313" key="2">
    <source>
        <dbReference type="EMBL" id="KAJ5255961.1"/>
    </source>
</evidence>
<feature type="chain" id="PRO_5045991680" evidence="1">
    <location>
        <begin position="19"/>
        <end position="193"/>
    </location>
</feature>
<gene>
    <name evidence="2" type="ORF">N7505_011112</name>
</gene>